<keyword evidence="4 15" id="KW-0227">DNA damage</keyword>
<keyword evidence="7 15" id="KW-0067">ATP-binding</keyword>
<dbReference type="GO" id="GO:0006310">
    <property type="term" value="P:DNA recombination"/>
    <property type="evidence" value="ECO:0007669"/>
    <property type="project" value="UniProtKB-UniRule"/>
</dbReference>
<dbReference type="Pfam" id="PF19833">
    <property type="entry name" value="RecG_dom3_C"/>
    <property type="match status" value="1"/>
</dbReference>
<keyword evidence="10 15" id="KW-0234">DNA repair</keyword>
<evidence type="ECO:0000256" key="13">
    <source>
        <dbReference type="ARBA" id="ARBA00034808"/>
    </source>
</evidence>
<evidence type="ECO:0000256" key="3">
    <source>
        <dbReference type="ARBA" id="ARBA00022741"/>
    </source>
</evidence>
<feature type="region of interest" description="Disordered" evidence="16">
    <location>
        <begin position="89"/>
        <end position="121"/>
    </location>
</feature>
<dbReference type="CDD" id="cd04488">
    <property type="entry name" value="RecG_wedge_OBF"/>
    <property type="match status" value="1"/>
</dbReference>
<dbReference type="GO" id="GO:0016887">
    <property type="term" value="F:ATP hydrolysis activity"/>
    <property type="evidence" value="ECO:0007669"/>
    <property type="project" value="RHEA"/>
</dbReference>
<dbReference type="InterPro" id="IPR045562">
    <property type="entry name" value="RecG_dom3_C"/>
</dbReference>
<dbReference type="NCBIfam" id="NF008168">
    <property type="entry name" value="PRK10917.2-2"/>
    <property type="match status" value="1"/>
</dbReference>
<evidence type="ECO:0000256" key="10">
    <source>
        <dbReference type="ARBA" id="ARBA00023204"/>
    </source>
</evidence>
<dbReference type="GO" id="GO:0005524">
    <property type="term" value="F:ATP binding"/>
    <property type="evidence" value="ECO:0007669"/>
    <property type="project" value="UniProtKB-KW"/>
</dbReference>
<evidence type="ECO:0000259" key="18">
    <source>
        <dbReference type="PROSITE" id="PS51194"/>
    </source>
</evidence>
<dbReference type="InterPro" id="IPR004609">
    <property type="entry name" value="ATP-dep_DNA_helicase_RecG"/>
</dbReference>
<dbReference type="CDD" id="cd17992">
    <property type="entry name" value="DEXHc_RecG"/>
    <property type="match status" value="1"/>
</dbReference>
<dbReference type="AlphaFoldDB" id="A0A1T4N9T5"/>
<comment type="catalytic activity">
    <reaction evidence="12 15">
        <text>Couples ATP hydrolysis with the unwinding of duplex DNA by translocating in the 3'-5' direction.</text>
        <dbReference type="EC" id="5.6.2.4"/>
    </reaction>
</comment>
<evidence type="ECO:0000313" key="19">
    <source>
        <dbReference type="EMBL" id="SJZ75876.1"/>
    </source>
</evidence>
<evidence type="ECO:0000256" key="8">
    <source>
        <dbReference type="ARBA" id="ARBA00023125"/>
    </source>
</evidence>
<dbReference type="SMART" id="SM00487">
    <property type="entry name" value="DEXDc"/>
    <property type="match status" value="1"/>
</dbReference>
<keyword evidence="6 15" id="KW-0347">Helicase</keyword>
<dbReference type="SUPFAM" id="SSF50249">
    <property type="entry name" value="Nucleic acid-binding proteins"/>
    <property type="match status" value="1"/>
</dbReference>
<evidence type="ECO:0000256" key="16">
    <source>
        <dbReference type="SAM" id="MobiDB-lite"/>
    </source>
</evidence>
<evidence type="ECO:0000256" key="7">
    <source>
        <dbReference type="ARBA" id="ARBA00022840"/>
    </source>
</evidence>
<dbReference type="SMART" id="SM00490">
    <property type="entry name" value="HELICc"/>
    <property type="match status" value="1"/>
</dbReference>
<dbReference type="InterPro" id="IPR011545">
    <property type="entry name" value="DEAD/DEAH_box_helicase_dom"/>
</dbReference>
<evidence type="ECO:0000256" key="5">
    <source>
        <dbReference type="ARBA" id="ARBA00022801"/>
    </source>
</evidence>
<evidence type="ECO:0000256" key="15">
    <source>
        <dbReference type="RuleBase" id="RU363016"/>
    </source>
</evidence>
<dbReference type="Gene3D" id="2.40.50.140">
    <property type="entry name" value="Nucleic acid-binding proteins"/>
    <property type="match status" value="1"/>
</dbReference>
<feature type="domain" description="Helicase ATP-binding" evidence="17">
    <location>
        <begin position="395"/>
        <end position="556"/>
    </location>
</feature>
<dbReference type="Pfam" id="PF00270">
    <property type="entry name" value="DEAD"/>
    <property type="match status" value="1"/>
</dbReference>
<dbReference type="OrthoDB" id="9804325at2"/>
<dbReference type="InterPro" id="IPR001650">
    <property type="entry name" value="Helicase_C-like"/>
</dbReference>
<evidence type="ECO:0000256" key="6">
    <source>
        <dbReference type="ARBA" id="ARBA00022806"/>
    </source>
</evidence>
<accession>A0A1T4N9T5</accession>
<dbReference type="NCBIfam" id="NF008165">
    <property type="entry name" value="PRK10917.1-3"/>
    <property type="match status" value="1"/>
</dbReference>
<sequence>MDSKTLLLKAIQAEKRLGCNNGAVFGGFDRFVIQQLEKLAGKPGGGGRAETADFIRLFADYGQVSRSKREEKLEKLWHWLVNLPVSRPAPRRAQSQPQLETQLEAKEKTEAPPARTAEKSQGLPAQLQYVKNIGPKRATALQAMGINTLRDLLFHLPRDYQDRSQFKHPSQLVHGEKETVLGTVVNVQELRPRRGLVILKALLRVEESQVYAVWFNQRYLKEQLKAGTELVVAGKTDRAYGIPQINVEEFEIVDRQDLIHTGRIVPVYPGSGQLNSRFFRTVIYRLLDQVDEIAPEFLPGQYCQQHSLLPRPQALQEIHFPQSWTSRELARRRLAFDELFLLQLALALLKGTEKTAPKGIAHSPVPLPLEIEFRQRLPFQLTRAQERVLGEIYRDMAAPRPMTRLVQGDVGSGKTIVAALALLKTVASGYQGALMAPTEILAEQHYWNLQELFRPLGLPVGLLTSSKSKKERRQLLADLASGHLAIVIGTHALLQEDVVFARLGLAVVDEQHRFGVRQRALLREKGNHPDLLVMTATPIPRTLALTLYGDLDVSVIDELPPGRKPVKTHWLNRSRLDKLYAFIREQLEQGRQAYVVCPLVEESEKMDLEAATKLAQEWQEQIFPQFRVGLLHGRMKQEEKEGVMEEFRQNRLQILVSTTVIEVGVNVPNATIMVVIDAERFGLAQLHQLRGRVGRGEYQSYCFLISDTQSAEGRARLRIMEQTNDGFVLAEEDLKLRGPGEFFGTRQSGLPELKVADLVKDLPLLEGARQLAFRIVEEDPKLARPEHRLLKEELKATFADGLDLAQIG</sequence>
<organism evidence="19 20">
    <name type="scientific">Carboxydocella sporoproducens DSM 16521</name>
    <dbReference type="NCBI Taxonomy" id="1121270"/>
    <lineage>
        <taxon>Bacteria</taxon>
        <taxon>Bacillati</taxon>
        <taxon>Bacillota</taxon>
        <taxon>Clostridia</taxon>
        <taxon>Eubacteriales</taxon>
        <taxon>Clostridiales Family XVI. Incertae Sedis</taxon>
        <taxon>Carboxydocella</taxon>
    </lineage>
</organism>
<evidence type="ECO:0000256" key="14">
    <source>
        <dbReference type="ARBA" id="ARBA00048988"/>
    </source>
</evidence>
<keyword evidence="20" id="KW-1185">Reference proteome</keyword>
<dbReference type="PROSITE" id="PS51194">
    <property type="entry name" value="HELICASE_CTER"/>
    <property type="match status" value="1"/>
</dbReference>
<evidence type="ECO:0000256" key="11">
    <source>
        <dbReference type="ARBA" id="ARBA00023235"/>
    </source>
</evidence>
<feature type="domain" description="Helicase C-terminal" evidence="18">
    <location>
        <begin position="575"/>
        <end position="735"/>
    </location>
</feature>
<protein>
    <recommendedName>
        <fullName evidence="2 15">ATP-dependent DNA helicase RecG</fullName>
        <ecNumber evidence="13 15">5.6.2.4</ecNumber>
    </recommendedName>
</protein>
<dbReference type="InterPro" id="IPR014001">
    <property type="entry name" value="Helicase_ATP-bd"/>
</dbReference>
<dbReference type="NCBIfam" id="TIGR00643">
    <property type="entry name" value="recG"/>
    <property type="match status" value="1"/>
</dbReference>
<evidence type="ECO:0000256" key="9">
    <source>
        <dbReference type="ARBA" id="ARBA00023172"/>
    </source>
</evidence>
<dbReference type="Gene3D" id="3.40.50.300">
    <property type="entry name" value="P-loop containing nucleotide triphosphate hydrolases"/>
    <property type="match status" value="2"/>
</dbReference>
<evidence type="ECO:0000256" key="1">
    <source>
        <dbReference type="ARBA" id="ARBA00007504"/>
    </source>
</evidence>
<comment type="catalytic activity">
    <reaction evidence="14 15">
        <text>ATP + H2O = ADP + phosphate + H(+)</text>
        <dbReference type="Rhea" id="RHEA:13065"/>
        <dbReference type="ChEBI" id="CHEBI:15377"/>
        <dbReference type="ChEBI" id="CHEBI:15378"/>
        <dbReference type="ChEBI" id="CHEBI:30616"/>
        <dbReference type="ChEBI" id="CHEBI:43474"/>
        <dbReference type="ChEBI" id="CHEBI:456216"/>
        <dbReference type="EC" id="5.6.2.4"/>
    </reaction>
</comment>
<dbReference type="EC" id="5.6.2.4" evidence="13 15"/>
<dbReference type="PANTHER" id="PTHR47964:SF1">
    <property type="entry name" value="ATP-DEPENDENT DNA HELICASE HOMOLOG RECG, CHLOROPLASTIC"/>
    <property type="match status" value="1"/>
</dbReference>
<dbReference type="Proteomes" id="UP000189933">
    <property type="component" value="Unassembled WGS sequence"/>
</dbReference>
<dbReference type="GO" id="GO:0003677">
    <property type="term" value="F:DNA binding"/>
    <property type="evidence" value="ECO:0007669"/>
    <property type="project" value="UniProtKB-KW"/>
</dbReference>
<evidence type="ECO:0000259" key="17">
    <source>
        <dbReference type="PROSITE" id="PS51192"/>
    </source>
</evidence>
<dbReference type="Pfam" id="PF00271">
    <property type="entry name" value="Helicase_C"/>
    <property type="match status" value="1"/>
</dbReference>
<dbReference type="InterPro" id="IPR033454">
    <property type="entry name" value="RecG_wedge"/>
</dbReference>
<reference evidence="20" key="1">
    <citation type="submission" date="2017-02" db="EMBL/GenBank/DDBJ databases">
        <authorList>
            <person name="Varghese N."/>
            <person name="Submissions S."/>
        </authorList>
    </citation>
    <scope>NUCLEOTIDE SEQUENCE [LARGE SCALE GENOMIC DNA]</scope>
    <source>
        <strain evidence="20">DSM 16521</strain>
    </source>
</reference>
<gene>
    <name evidence="19" type="ORF">SAMN02745885_00849</name>
</gene>
<dbReference type="GO" id="GO:0043138">
    <property type="term" value="F:3'-5' DNA helicase activity"/>
    <property type="evidence" value="ECO:0007669"/>
    <property type="project" value="UniProtKB-EC"/>
</dbReference>
<keyword evidence="11" id="KW-0413">Isomerase</keyword>
<dbReference type="InterPro" id="IPR012340">
    <property type="entry name" value="NA-bd_OB-fold"/>
</dbReference>
<comment type="similarity">
    <text evidence="1 15">Belongs to the helicase family. RecG subfamily.</text>
</comment>
<comment type="function">
    <text evidence="15">Plays a critical role in recombination and DNA repair. Helps process Holliday junction intermediates to mature products by catalyzing branch migration. Has replication fork regression activity, unwinds stalled or blocked replication forks to make a HJ that can be resolved. Has a DNA unwinding activity characteristic of a DNA helicase with 3'-5' polarity.</text>
</comment>
<name>A0A1T4N9T5_9FIRM</name>
<dbReference type="RefSeq" id="WP_078664949.1">
    <property type="nucleotide sequence ID" value="NZ_FUXM01000006.1"/>
</dbReference>
<dbReference type="PANTHER" id="PTHR47964">
    <property type="entry name" value="ATP-DEPENDENT DNA HELICASE HOMOLOG RECG, CHLOROPLASTIC"/>
    <property type="match status" value="1"/>
</dbReference>
<dbReference type="PROSITE" id="PS51192">
    <property type="entry name" value="HELICASE_ATP_BIND_1"/>
    <property type="match status" value="1"/>
</dbReference>
<dbReference type="SUPFAM" id="SSF52540">
    <property type="entry name" value="P-loop containing nucleoside triphosphate hydrolases"/>
    <property type="match status" value="2"/>
</dbReference>
<dbReference type="EMBL" id="FUXM01000006">
    <property type="protein sequence ID" value="SJZ75876.1"/>
    <property type="molecule type" value="Genomic_DNA"/>
</dbReference>
<dbReference type="InterPro" id="IPR047112">
    <property type="entry name" value="RecG/Mfd"/>
</dbReference>
<evidence type="ECO:0000256" key="4">
    <source>
        <dbReference type="ARBA" id="ARBA00022763"/>
    </source>
</evidence>
<evidence type="ECO:0000256" key="2">
    <source>
        <dbReference type="ARBA" id="ARBA00017846"/>
    </source>
</evidence>
<keyword evidence="9 15" id="KW-0233">DNA recombination</keyword>
<evidence type="ECO:0000256" key="12">
    <source>
        <dbReference type="ARBA" id="ARBA00034617"/>
    </source>
</evidence>
<evidence type="ECO:0000313" key="20">
    <source>
        <dbReference type="Proteomes" id="UP000189933"/>
    </source>
</evidence>
<proteinExistence type="inferred from homology"/>
<dbReference type="Pfam" id="PF17191">
    <property type="entry name" value="RecG_wedge"/>
    <property type="match status" value="1"/>
</dbReference>
<keyword evidence="8" id="KW-0238">DNA-binding</keyword>
<keyword evidence="3 15" id="KW-0547">Nucleotide-binding</keyword>
<keyword evidence="5 15" id="KW-0378">Hydrolase</keyword>
<dbReference type="GO" id="GO:0006281">
    <property type="term" value="P:DNA repair"/>
    <property type="evidence" value="ECO:0007669"/>
    <property type="project" value="UniProtKB-UniRule"/>
</dbReference>
<dbReference type="InterPro" id="IPR027417">
    <property type="entry name" value="P-loop_NTPase"/>
</dbReference>
<dbReference type="CDD" id="cd18811">
    <property type="entry name" value="SF2_C_RecG"/>
    <property type="match status" value="1"/>
</dbReference>